<sequence length="160" mass="18517">MTNKTLGTIPKSSEEARKILERYKNPELEKILNQNQKEFDELMCKTFIDPVLDKISEVLKKDGIMTENCKHEPMNYFDLSGTKHIDAVPKKSKCTFCGAELVATWTVKQEPLKFEFEAEFSFDKDKYILMYNTNLTSIGKEDLCESGKRFKITAEEIIND</sequence>
<dbReference type="EMBL" id="LR796582">
    <property type="protein sequence ID" value="CAB4152932.1"/>
    <property type="molecule type" value="Genomic_DNA"/>
</dbReference>
<proteinExistence type="predicted"/>
<name>A0A6J5N2M0_9CAUD</name>
<evidence type="ECO:0000313" key="1">
    <source>
        <dbReference type="EMBL" id="CAB4152932.1"/>
    </source>
</evidence>
<reference evidence="1" key="1">
    <citation type="submission" date="2020-04" db="EMBL/GenBank/DDBJ databases">
        <authorList>
            <person name="Chiriac C."/>
            <person name="Salcher M."/>
            <person name="Ghai R."/>
            <person name="Kavagutti S V."/>
        </authorList>
    </citation>
    <scope>NUCLEOTIDE SEQUENCE</scope>
</reference>
<protein>
    <submittedName>
        <fullName evidence="1">Uncharacterized protein</fullName>
    </submittedName>
</protein>
<gene>
    <name evidence="1" type="ORF">UFOVP610_35</name>
</gene>
<organism evidence="1">
    <name type="scientific">uncultured Caudovirales phage</name>
    <dbReference type="NCBI Taxonomy" id="2100421"/>
    <lineage>
        <taxon>Viruses</taxon>
        <taxon>Duplodnaviria</taxon>
        <taxon>Heunggongvirae</taxon>
        <taxon>Uroviricota</taxon>
        <taxon>Caudoviricetes</taxon>
        <taxon>Peduoviridae</taxon>
        <taxon>Maltschvirus</taxon>
        <taxon>Maltschvirus maltsch</taxon>
    </lineage>
</organism>
<accession>A0A6J5N2M0</accession>